<comment type="caution">
    <text evidence="2">The sequence shown here is derived from an EMBL/GenBank/DDBJ whole genome shotgun (WGS) entry which is preliminary data.</text>
</comment>
<accession>A0A3D9IMG6</accession>
<dbReference type="EMBL" id="QRDZ01000027">
    <property type="protein sequence ID" value="RED62952.1"/>
    <property type="molecule type" value="Genomic_DNA"/>
</dbReference>
<evidence type="ECO:0000313" key="3">
    <source>
        <dbReference type="Proteomes" id="UP000256977"/>
    </source>
</evidence>
<proteinExistence type="predicted"/>
<feature type="domain" description="Transposase (putative) YhgA-like" evidence="1">
    <location>
        <begin position="4"/>
        <end position="102"/>
    </location>
</feature>
<name>A0A3D9IMG6_9BACL</name>
<dbReference type="Pfam" id="PF04754">
    <property type="entry name" value="Transposase_31"/>
    <property type="match status" value="1"/>
</dbReference>
<dbReference type="Proteomes" id="UP000256977">
    <property type="component" value="Unassembled WGS sequence"/>
</dbReference>
<dbReference type="PANTHER" id="PTHR35586">
    <property type="entry name" value="SLL1691 PROTEIN"/>
    <property type="match status" value="1"/>
</dbReference>
<dbReference type="PANTHER" id="PTHR35586:SF1">
    <property type="entry name" value="SLL1691 PROTEIN"/>
    <property type="match status" value="1"/>
</dbReference>
<dbReference type="RefSeq" id="WP_116063865.1">
    <property type="nucleotide sequence ID" value="NZ_QRDZ01000027.1"/>
</dbReference>
<organism evidence="2 3">
    <name type="scientific">Cohnella phaseoli</name>
    <dbReference type="NCBI Taxonomy" id="456490"/>
    <lineage>
        <taxon>Bacteria</taxon>
        <taxon>Bacillati</taxon>
        <taxon>Bacillota</taxon>
        <taxon>Bacilli</taxon>
        <taxon>Bacillales</taxon>
        <taxon>Paenibacillaceae</taxon>
        <taxon>Cohnella</taxon>
    </lineage>
</organism>
<reference evidence="2 3" key="1">
    <citation type="submission" date="2018-07" db="EMBL/GenBank/DDBJ databases">
        <title>Genomic Encyclopedia of Type Strains, Phase III (KMG-III): the genomes of soil and plant-associated and newly described type strains.</title>
        <authorList>
            <person name="Whitman W."/>
        </authorList>
    </citation>
    <scope>NUCLEOTIDE SEQUENCE [LARGE SCALE GENOMIC DNA]</scope>
    <source>
        <strain evidence="2 3">CECT 7287</strain>
    </source>
</reference>
<gene>
    <name evidence="2" type="ORF">DFP98_12754</name>
</gene>
<evidence type="ECO:0000313" key="2">
    <source>
        <dbReference type="EMBL" id="RED62952.1"/>
    </source>
</evidence>
<dbReference type="InterPro" id="IPR006842">
    <property type="entry name" value="Transposase_31"/>
</dbReference>
<dbReference type="AlphaFoldDB" id="A0A3D9IMG6"/>
<protein>
    <submittedName>
        <fullName evidence="2">Putative transposase/invertase (TIGR01784 family)</fullName>
    </submittedName>
</protein>
<keyword evidence="3" id="KW-1185">Reference proteome</keyword>
<sequence>MEIDHDRLFKTLLRTFFKEFIELFFPEVAEALDFEHVVFLSEEVVTDLTGGKKGRVDLLVETRLREEEAFILVHLEPQSYREEEFAERMFIYAARLYEKHRKPIVPIAVFSHRSRVVEPDSFRWKLPFKEVLRFDYYALQLCRQDWRTFARSDNPVAAALLSSMGYRRKERKEVYMAFLRMIFQTEQNLAKLSLMTLFFETYMKSTKTEQQEVRAEFIKEYPEKEEPLMGLMSSYERKGYMQGLNEGKIEGKIEGMTEGKIEVAARMLEEGLSVDLIAKVTGLPGPDIEKLKVSH</sequence>
<dbReference type="OrthoDB" id="419816at2"/>
<evidence type="ECO:0000259" key="1">
    <source>
        <dbReference type="Pfam" id="PF04754"/>
    </source>
</evidence>